<evidence type="ECO:0000256" key="1">
    <source>
        <dbReference type="SAM" id="SignalP"/>
    </source>
</evidence>
<dbReference type="EMBL" id="UZWD01000011">
    <property type="protein sequence ID" value="VDS03646.1"/>
    <property type="molecule type" value="Genomic_DNA"/>
</dbReference>
<feature type="signal peptide" evidence="1">
    <location>
        <begin position="1"/>
        <end position="22"/>
    </location>
</feature>
<keyword evidence="3" id="KW-1185">Reference proteome</keyword>
<reference evidence="2 3" key="1">
    <citation type="submission" date="2018-12" db="EMBL/GenBank/DDBJ databases">
        <authorList>
            <person name="Criscuolo A."/>
        </authorList>
    </citation>
    <scope>NUCLEOTIDE SEQUENCE [LARGE SCALE GENOMIC DNA]</scope>
    <source>
        <strain evidence="2">ACIP1116281</strain>
    </source>
</reference>
<protein>
    <submittedName>
        <fullName evidence="2">Uncharacterized protein</fullName>
    </submittedName>
</protein>
<name>A0A3S4CA78_9HYPH</name>
<dbReference type="RefSeq" id="WP_206437782.1">
    <property type="nucleotide sequence ID" value="NZ_JBHTMH010000003.1"/>
</dbReference>
<organism evidence="2 3">
    <name type="scientific">Devosia equisanguinis</name>
    <dbReference type="NCBI Taxonomy" id="2490941"/>
    <lineage>
        <taxon>Bacteria</taxon>
        <taxon>Pseudomonadati</taxon>
        <taxon>Pseudomonadota</taxon>
        <taxon>Alphaproteobacteria</taxon>
        <taxon>Hyphomicrobiales</taxon>
        <taxon>Devosiaceae</taxon>
        <taxon>Devosia</taxon>
    </lineage>
</organism>
<evidence type="ECO:0000313" key="2">
    <source>
        <dbReference type="EMBL" id="VDS03646.1"/>
    </source>
</evidence>
<evidence type="ECO:0000313" key="3">
    <source>
        <dbReference type="Proteomes" id="UP000268844"/>
    </source>
</evidence>
<proteinExistence type="predicted"/>
<feature type="chain" id="PRO_5018672767" evidence="1">
    <location>
        <begin position="23"/>
        <end position="185"/>
    </location>
</feature>
<dbReference type="Proteomes" id="UP000268844">
    <property type="component" value="Unassembled WGS sequence"/>
</dbReference>
<accession>A0A3S4CA78</accession>
<sequence length="185" mass="18901">MNKLILATGLAAACLMTAPAQAAVPQLNFTCADGIEVHADEGGPVYIDGEEAELEVFNDDYSEASLGETTISIAINTDGTPALSYTGPGGANGICNPTPGTETASTGGATIPFFDAECPGELFVHADEGGPVYLNGKEAAFTSFSETYFEAKAGDVTVSVTKLPDGTLHVSYTGPGRANGVCKLQ</sequence>
<gene>
    <name evidence="2" type="ORF">DEVEQU_00773</name>
</gene>
<dbReference type="AlphaFoldDB" id="A0A3S4CA78"/>
<keyword evidence="1" id="KW-0732">Signal</keyword>